<sequence>MGSSCRGGKSGYPQDVQAEILAKVEAFERFVTLNALALGLLQVLSLELPKTIWADFPRWFPTLPCHGFPSERIALLARQHPRPSLFPAKPTQSTFA</sequence>
<accession>A0A5A5RHA3</accession>
<protein>
    <submittedName>
        <fullName evidence="1">Uncharacterized protein</fullName>
    </submittedName>
</protein>
<reference evidence="1 2" key="1">
    <citation type="submission" date="2018-09" db="EMBL/GenBank/DDBJ databases">
        <title>Evolutionary history of phycoerythrin pigmentation in the water bloom-forming cyanobacterium Microcystis aeruginosa.</title>
        <authorList>
            <person name="Tanabe Y."/>
            <person name="Tanabe Y."/>
            <person name="Yamaguchi H."/>
        </authorList>
    </citation>
    <scope>NUCLEOTIDE SEQUENCE [LARGE SCALE GENOMIC DNA]</scope>
    <source>
        <strain evidence="1 2">NIES-2520</strain>
    </source>
</reference>
<gene>
    <name evidence="1" type="ORF">MiTe_01283</name>
</gene>
<comment type="caution">
    <text evidence="1">The sequence shown here is derived from an EMBL/GenBank/DDBJ whole genome shotgun (WGS) entry which is preliminary data.</text>
</comment>
<evidence type="ECO:0000313" key="2">
    <source>
        <dbReference type="Proteomes" id="UP000324917"/>
    </source>
</evidence>
<evidence type="ECO:0000313" key="1">
    <source>
        <dbReference type="EMBL" id="GCA74458.1"/>
    </source>
</evidence>
<dbReference type="EMBL" id="BHVP01000016">
    <property type="protein sequence ID" value="GCA74458.1"/>
    <property type="molecule type" value="Genomic_DNA"/>
</dbReference>
<dbReference type="Proteomes" id="UP000324917">
    <property type="component" value="Unassembled WGS sequence"/>
</dbReference>
<name>A0A5A5RHA3_MICAE</name>
<dbReference type="AlphaFoldDB" id="A0A5A5RHA3"/>
<organism evidence="1 2">
    <name type="scientific">Microcystis aeruginosa NIES-2520</name>
    <dbReference type="NCBI Taxonomy" id="2303982"/>
    <lineage>
        <taxon>Bacteria</taxon>
        <taxon>Bacillati</taxon>
        <taxon>Cyanobacteriota</taxon>
        <taxon>Cyanophyceae</taxon>
        <taxon>Oscillatoriophycideae</taxon>
        <taxon>Chroococcales</taxon>
        <taxon>Microcystaceae</taxon>
        <taxon>Microcystis</taxon>
    </lineage>
</organism>
<proteinExistence type="predicted"/>